<name>X7ZWU0_MYCXE</name>
<gene>
    <name evidence="3" type="ORF">I553_5283</name>
</gene>
<feature type="region of interest" description="Disordered" evidence="1">
    <location>
        <begin position="440"/>
        <end position="520"/>
    </location>
</feature>
<dbReference type="InterPro" id="IPR047960">
    <property type="entry name" value="Transpos_IS1380"/>
</dbReference>
<dbReference type="PATRIC" id="fig|1299334.3.peg.7238"/>
<dbReference type="InterPro" id="IPR025668">
    <property type="entry name" value="Tnp_DDE_dom"/>
</dbReference>
<feature type="compositionally biased region" description="Polar residues" evidence="1">
    <location>
        <begin position="505"/>
        <end position="518"/>
    </location>
</feature>
<dbReference type="NCBIfam" id="NF033539">
    <property type="entry name" value="transpos_IS1380"/>
    <property type="match status" value="1"/>
</dbReference>
<dbReference type="AlphaFoldDB" id="X7ZWU0"/>
<feature type="compositionally biased region" description="Polar residues" evidence="1">
    <location>
        <begin position="453"/>
        <end position="462"/>
    </location>
</feature>
<accession>X7ZWU0</accession>
<protein>
    <submittedName>
        <fullName evidence="3">Transposase DDE domain group 1 family protein</fullName>
    </submittedName>
</protein>
<comment type="caution">
    <text evidence="3">The sequence shown here is derived from an EMBL/GenBank/DDBJ whole genome shotgun (WGS) entry which is preliminary data.</text>
</comment>
<dbReference type="EMBL" id="JAOB01000069">
    <property type="protein sequence ID" value="EUA23501.1"/>
    <property type="molecule type" value="Genomic_DNA"/>
</dbReference>
<dbReference type="Pfam" id="PF13701">
    <property type="entry name" value="DDE_Tnp_1_4"/>
    <property type="match status" value="1"/>
</dbReference>
<proteinExistence type="predicted"/>
<reference evidence="3" key="1">
    <citation type="submission" date="2014-01" db="EMBL/GenBank/DDBJ databases">
        <authorList>
            <person name="Brown-Elliot B."/>
            <person name="Wallace R."/>
            <person name="Lenaerts A."/>
            <person name="Ordway D."/>
            <person name="DeGroote M.A."/>
            <person name="Parker T."/>
            <person name="Sizemore C."/>
            <person name="Tallon L.J."/>
            <person name="Sadzewicz L.K."/>
            <person name="Sengamalay N."/>
            <person name="Fraser C.M."/>
            <person name="Hine E."/>
            <person name="Shefchek K.A."/>
            <person name="Das S.P."/>
            <person name="Tettelin H."/>
        </authorList>
    </citation>
    <scope>NUCLEOTIDE SEQUENCE [LARGE SCALE GENOMIC DNA]</scope>
    <source>
        <strain evidence="3">4042</strain>
    </source>
</reference>
<evidence type="ECO:0000313" key="3">
    <source>
        <dbReference type="EMBL" id="EUA23501.1"/>
    </source>
</evidence>
<sequence>MHSSYTFTTGSAVFDEQNLLSAAGLVPVLELAEQTGLSELINERVDLPSTRVKSGAVNPAGKLTSIVAGMMCGADSIDDANVLRAGGTPRVFNEVYAPSTLGIFLREFTFGHTKQLAAVAREHLIALAARTPLLAGADERMFLDIDSLLRPVYGHAKQGASFGHAKIASRALLRLGLSPQITTISTATAAPVIAEAQLRSGKAASGRGAAYQLKQAITTAKAINPDAPILVRGDSMFGTKKVITTCIQRGAEFSLSISRNKRINAAIAAIDEAAWTPVHYPGAVEDPDTGALISDAQVAETPYTLRLARGRTLTVRLVVRRVKDARHLDALFPVWRYHPFVTNSALPVDQADITHRRHAIIETTFADLIDGPLAHIPSGLFAANCAWLACAVIAHNLLRAVGTLAGGHHAVARGATLRRDLINIPARFAARPANQCCTYPPTGIGEPDGRPCGTTSSVTRSRNPAPPDPTFQALSARHPRPDPRNPKESWYRPADHPRPTAPHSAASQNNRVDGNTKSPIHGFRLSVQHAMSGLSR</sequence>
<feature type="domain" description="Transposase DDE" evidence="2">
    <location>
        <begin position="13"/>
        <end position="428"/>
    </location>
</feature>
<evidence type="ECO:0000259" key="2">
    <source>
        <dbReference type="Pfam" id="PF13701"/>
    </source>
</evidence>
<evidence type="ECO:0000256" key="1">
    <source>
        <dbReference type="SAM" id="MobiDB-lite"/>
    </source>
</evidence>
<feature type="compositionally biased region" description="Basic and acidic residues" evidence="1">
    <location>
        <begin position="479"/>
        <end position="498"/>
    </location>
</feature>
<organism evidence="3">
    <name type="scientific">Mycobacterium xenopi 4042</name>
    <dbReference type="NCBI Taxonomy" id="1299334"/>
    <lineage>
        <taxon>Bacteria</taxon>
        <taxon>Bacillati</taxon>
        <taxon>Actinomycetota</taxon>
        <taxon>Actinomycetes</taxon>
        <taxon>Mycobacteriales</taxon>
        <taxon>Mycobacteriaceae</taxon>
        <taxon>Mycobacterium</taxon>
    </lineage>
</organism>